<dbReference type="PANTHER" id="PTHR46485">
    <property type="entry name" value="LIM DOMAIN KINASE 1"/>
    <property type="match status" value="1"/>
</dbReference>
<dbReference type="Proteomes" id="UP000030765">
    <property type="component" value="Unassembled WGS sequence"/>
</dbReference>
<dbReference type="GO" id="GO:0046872">
    <property type="term" value="F:metal ion binding"/>
    <property type="evidence" value="ECO:0007669"/>
    <property type="project" value="UniProtKB-KW"/>
</dbReference>
<reference evidence="17" key="2">
    <citation type="submission" date="2020-05" db="UniProtKB">
        <authorList>
            <consortium name="EnsemblMetazoa"/>
        </authorList>
    </citation>
    <scope>IDENTIFICATION</scope>
</reference>
<feature type="region of interest" description="Disordered" evidence="14">
    <location>
        <begin position="460"/>
        <end position="515"/>
    </location>
</feature>
<dbReference type="Pfam" id="PF07714">
    <property type="entry name" value="PK_Tyr_Ser-Thr"/>
    <property type="match status" value="1"/>
</dbReference>
<dbReference type="InterPro" id="IPR001245">
    <property type="entry name" value="Ser-Thr/Tyr_kinase_cat_dom"/>
</dbReference>
<feature type="compositionally biased region" description="Low complexity" evidence="14">
    <location>
        <begin position="630"/>
        <end position="651"/>
    </location>
</feature>
<dbReference type="PANTHER" id="PTHR46485:SF5">
    <property type="entry name" value="CENTER DIVIDER, ISOFORM A"/>
    <property type="match status" value="1"/>
</dbReference>
<dbReference type="Gene3D" id="1.10.510.10">
    <property type="entry name" value="Transferase(Phosphotransferase) domain 1"/>
    <property type="match status" value="1"/>
</dbReference>
<dbReference type="EMBL" id="ATLV01019857">
    <property type="status" value="NOT_ANNOTATED_CDS"/>
    <property type="molecule type" value="Genomic_DNA"/>
</dbReference>
<organism evidence="16">
    <name type="scientific">Anopheles sinensis</name>
    <name type="common">Mosquito</name>
    <dbReference type="NCBI Taxonomy" id="74873"/>
    <lineage>
        <taxon>Eukaryota</taxon>
        <taxon>Metazoa</taxon>
        <taxon>Ecdysozoa</taxon>
        <taxon>Arthropoda</taxon>
        <taxon>Hexapoda</taxon>
        <taxon>Insecta</taxon>
        <taxon>Pterygota</taxon>
        <taxon>Neoptera</taxon>
        <taxon>Endopterygota</taxon>
        <taxon>Diptera</taxon>
        <taxon>Nematocera</taxon>
        <taxon>Culicoidea</taxon>
        <taxon>Culicidae</taxon>
        <taxon>Anophelinae</taxon>
        <taxon>Anopheles</taxon>
    </lineage>
</organism>
<feature type="compositionally biased region" description="Basic residues" evidence="14">
    <location>
        <begin position="968"/>
        <end position="978"/>
    </location>
</feature>
<evidence type="ECO:0000256" key="14">
    <source>
        <dbReference type="SAM" id="MobiDB-lite"/>
    </source>
</evidence>
<evidence type="ECO:0000256" key="2">
    <source>
        <dbReference type="ARBA" id="ARBA00001946"/>
    </source>
</evidence>
<feature type="compositionally biased region" description="Gly residues" evidence="14">
    <location>
        <begin position="466"/>
        <end position="481"/>
    </location>
</feature>
<evidence type="ECO:0000313" key="16">
    <source>
        <dbReference type="EMBL" id="KFB44678.1"/>
    </source>
</evidence>
<sequence>MVLKMNQRRANRPNMLREVQLLNKLSHPNILRFMGVCVQEGQLHALTEYIEDGSLEQLIANNTEYLPALWKIRIALGIARGMQYVHDVGIFHRDLTSKNVLVKRLPDGMFDAVVGDFGLAANIPRKCGKPRLDTVGSPYWMSPECLKGQWYDQTSDVFSYGIILCELIARIEADPDIMPRTDTFGLDYIAFADVCPNDTPPAFLRLAFYCCTYDPKSRPTFTECVKKCTLLSDVCEDSYNHLQQQQQQHLYRLSVANGTPNPLVNGSTSTNGLNGVTTPSTIITSASSSSEPVPAVTESSSPSSSTTTTPSGSGEYSQNPLHHRRSLSENVIVFPPHTTPSDKARYHMYQRGNSVVRPAEPAIPESPTYSNQTLRKVAETMLLKDPQYKPRANTEQGGVPKANPFSALSQLKGVKKILGPNPAVTTYSSGDLFSSCFEISAPYFRAWNSVQNQIVQNARDGRSCTGMGGSGSSGSGSGAGEGQPKSLPNSPTSPRKEYGEEEDDEHAGTHAVGGRLANEYRKVSLGNVRKYRASFTELSSHPLYKSGQIETEVSSTGAARGTNPTSTASNTVTSTTTVNSVPAKKLLNGAGPPKPSIPSIVSTEPVEEELEMTEPLPPTVGGNKRTKTISGSSSGNNLVHLSNNNNNNGDSGTEEGQDGASCDGEPIRPDDETLLKSSSRTTMVSDVNVKDACPEGGEGVLETPRILTRRGSTESGFFSCLNEDFGTYKSSPCCCLERIAHCDSTDRLPMCRCMFGVGTAGSNGSGAGDGITLCPGGGLMSNQTLNDSSSILFFDDSSTTVSSLRSMDDLELSDSIRKRFSHHNHHLHHLHHVHQVHSRHNLLSNVDIDARSIDMGLINRLALDSEISSMIQKNQFANQLLYCKNRSSSIFTDSSDDISSLAGSDSLLWDDRSYTALPTTRSAQIAKIVEYFERKGQTFKPFTVPDSLQLGSSTNTGGHCGAASSVHLPHHHHHHHGRLGPGTTTGGGCMGTCHNATTTTSSANTATPNGNGNGARRHSSTNAAAAASAAKLSQTELKQRFEYEAFCYELERKQQSAAGNGTHRLNICEGNVRSKLQLFDKLKQQSNIIAAATNGGCTVATNGTTALNNGGNCATNSAASNGSSNVNGLTIINK</sequence>
<dbReference type="VEuPathDB" id="VectorBase:ASIC012584"/>
<evidence type="ECO:0000256" key="7">
    <source>
        <dbReference type="ARBA" id="ARBA00022741"/>
    </source>
</evidence>
<keyword evidence="7" id="KW-0547">Nucleotide-binding</keyword>
<reference evidence="16 18" key="1">
    <citation type="journal article" date="2014" name="BMC Genomics">
        <title>Genome sequence of Anopheles sinensis provides insight into genetics basis of mosquito competence for malaria parasites.</title>
        <authorList>
            <person name="Zhou D."/>
            <person name="Zhang D."/>
            <person name="Ding G."/>
            <person name="Shi L."/>
            <person name="Hou Q."/>
            <person name="Ye Y."/>
            <person name="Xu Y."/>
            <person name="Zhou H."/>
            <person name="Xiong C."/>
            <person name="Li S."/>
            <person name="Yu J."/>
            <person name="Hong S."/>
            <person name="Yu X."/>
            <person name="Zou P."/>
            <person name="Chen C."/>
            <person name="Chang X."/>
            <person name="Wang W."/>
            <person name="Lv Y."/>
            <person name="Sun Y."/>
            <person name="Ma L."/>
            <person name="Shen B."/>
            <person name="Zhu C."/>
        </authorList>
    </citation>
    <scope>NUCLEOTIDE SEQUENCE [LARGE SCALE GENOMIC DNA]</scope>
</reference>
<evidence type="ECO:0000256" key="8">
    <source>
        <dbReference type="ARBA" id="ARBA00022777"/>
    </source>
</evidence>
<evidence type="ECO:0000313" key="18">
    <source>
        <dbReference type="Proteomes" id="UP000030765"/>
    </source>
</evidence>
<feature type="compositionally biased region" description="Polar residues" evidence="14">
    <location>
        <begin position="261"/>
        <end position="276"/>
    </location>
</feature>
<dbReference type="GO" id="GO:0005524">
    <property type="term" value="F:ATP binding"/>
    <property type="evidence" value="ECO:0007669"/>
    <property type="project" value="UniProtKB-KW"/>
</dbReference>
<dbReference type="InterPro" id="IPR050940">
    <property type="entry name" value="Actin_reg-Ser/Thr_kinase"/>
</dbReference>
<comment type="catalytic activity">
    <reaction evidence="11">
        <text>L-seryl-[protein] + ATP = O-phospho-L-seryl-[protein] + ADP + H(+)</text>
        <dbReference type="Rhea" id="RHEA:17989"/>
        <dbReference type="Rhea" id="RHEA-COMP:9863"/>
        <dbReference type="Rhea" id="RHEA-COMP:11604"/>
        <dbReference type="ChEBI" id="CHEBI:15378"/>
        <dbReference type="ChEBI" id="CHEBI:29999"/>
        <dbReference type="ChEBI" id="CHEBI:30616"/>
        <dbReference type="ChEBI" id="CHEBI:83421"/>
        <dbReference type="ChEBI" id="CHEBI:456216"/>
        <dbReference type="EC" id="2.7.12.1"/>
    </reaction>
</comment>
<dbReference type="SUPFAM" id="SSF56112">
    <property type="entry name" value="Protein kinase-like (PK-like)"/>
    <property type="match status" value="1"/>
</dbReference>
<keyword evidence="10" id="KW-0464">Manganese</keyword>
<keyword evidence="6" id="KW-0808">Transferase</keyword>
<feature type="compositionally biased region" description="Low complexity" evidence="14">
    <location>
        <begin position="277"/>
        <end position="314"/>
    </location>
</feature>
<accession>A0A084W384</accession>
<feature type="region of interest" description="Disordered" evidence="14">
    <location>
        <begin position="549"/>
        <end position="673"/>
    </location>
</feature>
<dbReference type="AlphaFoldDB" id="A0A084W384"/>
<dbReference type="GO" id="GO:0004712">
    <property type="term" value="F:protein serine/threonine/tyrosine kinase activity"/>
    <property type="evidence" value="ECO:0007669"/>
    <property type="project" value="UniProtKB-EC"/>
</dbReference>
<evidence type="ECO:0000256" key="10">
    <source>
        <dbReference type="ARBA" id="ARBA00023211"/>
    </source>
</evidence>
<dbReference type="PRINTS" id="PR00109">
    <property type="entry name" value="TYRKINASE"/>
</dbReference>
<evidence type="ECO:0000256" key="4">
    <source>
        <dbReference type="ARBA" id="ARBA00013203"/>
    </source>
</evidence>
<feature type="region of interest" description="Disordered" evidence="14">
    <location>
        <begin position="261"/>
        <end position="343"/>
    </location>
</feature>
<dbReference type="VEuPathDB" id="VectorBase:ASIS003656"/>
<protein>
    <recommendedName>
        <fullName evidence="4">dual-specificity kinase</fullName>
        <ecNumber evidence="4">2.7.12.1</ecNumber>
    </recommendedName>
</protein>
<proteinExistence type="inferred from homology"/>
<gene>
    <name evidence="16" type="ORF">ZHAS_00012584</name>
</gene>
<feature type="compositionally biased region" description="Low complexity" evidence="14">
    <location>
        <begin position="998"/>
        <end position="1010"/>
    </location>
</feature>
<dbReference type="EnsemblMetazoa" id="ASIC012584-RA">
    <property type="protein sequence ID" value="ASIC012584-PA"/>
    <property type="gene ID" value="ASIC012584"/>
</dbReference>
<evidence type="ECO:0000256" key="12">
    <source>
        <dbReference type="ARBA" id="ARBA00049308"/>
    </source>
</evidence>
<evidence type="ECO:0000259" key="15">
    <source>
        <dbReference type="PROSITE" id="PS50011"/>
    </source>
</evidence>
<evidence type="ECO:0000256" key="11">
    <source>
        <dbReference type="ARBA" id="ARBA00049003"/>
    </source>
</evidence>
<dbReference type="GO" id="GO:0005737">
    <property type="term" value="C:cytoplasm"/>
    <property type="evidence" value="ECO:0007669"/>
    <property type="project" value="TreeGrafter"/>
</dbReference>
<feature type="region of interest" description="Disordered" evidence="14">
    <location>
        <begin position="955"/>
        <end position="983"/>
    </location>
</feature>
<feature type="domain" description="Protein kinase" evidence="15">
    <location>
        <begin position="1"/>
        <end position="231"/>
    </location>
</feature>
<dbReference type="GO" id="GO:0004674">
    <property type="term" value="F:protein serine/threonine kinase activity"/>
    <property type="evidence" value="ECO:0007669"/>
    <property type="project" value="UniProtKB-KW"/>
</dbReference>
<dbReference type="InterPro" id="IPR011009">
    <property type="entry name" value="Kinase-like_dom_sf"/>
</dbReference>
<evidence type="ECO:0000313" key="17">
    <source>
        <dbReference type="EnsemblMetazoa" id="ASIC012584-PA"/>
    </source>
</evidence>
<comment type="cofactor">
    <cofactor evidence="1">
        <name>Mn(2+)</name>
        <dbReference type="ChEBI" id="CHEBI:29035"/>
    </cofactor>
</comment>
<dbReference type="PROSITE" id="PS50011">
    <property type="entry name" value="PROTEIN_KINASE_DOM"/>
    <property type="match status" value="1"/>
</dbReference>
<dbReference type="FunFam" id="1.10.510.10:FF:000202">
    <property type="entry name" value="Dual specificity testis-specific protein kinase 2"/>
    <property type="match status" value="1"/>
</dbReference>
<evidence type="ECO:0000256" key="3">
    <source>
        <dbReference type="ARBA" id="ARBA00005843"/>
    </source>
</evidence>
<keyword evidence="5" id="KW-0723">Serine/threonine-protein kinase</keyword>
<dbReference type="OMA" id="FSSCFEI"/>
<dbReference type="EMBL" id="KE525281">
    <property type="protein sequence ID" value="KFB44678.1"/>
    <property type="molecule type" value="Genomic_DNA"/>
</dbReference>
<keyword evidence="18" id="KW-1185">Reference proteome</keyword>
<name>A0A084W384_ANOSI</name>
<dbReference type="OrthoDB" id="20134at2759"/>
<evidence type="ECO:0000256" key="1">
    <source>
        <dbReference type="ARBA" id="ARBA00001936"/>
    </source>
</evidence>
<dbReference type="InterPro" id="IPR008266">
    <property type="entry name" value="Tyr_kinase_AS"/>
</dbReference>
<dbReference type="EC" id="2.7.12.1" evidence="4"/>
<evidence type="ECO:0000256" key="13">
    <source>
        <dbReference type="ARBA" id="ARBA00051680"/>
    </source>
</evidence>
<comment type="similarity">
    <text evidence="3">Belongs to the protein kinase superfamily. TKL Ser/Thr protein kinase family.</text>
</comment>
<feature type="compositionally biased region" description="Low complexity" evidence="14">
    <location>
        <begin position="562"/>
        <end position="583"/>
    </location>
</feature>
<comment type="catalytic activity">
    <reaction evidence="12">
        <text>L-threonyl-[protein] + ATP = O-phospho-L-threonyl-[protein] + ADP + H(+)</text>
        <dbReference type="Rhea" id="RHEA:46608"/>
        <dbReference type="Rhea" id="RHEA-COMP:11060"/>
        <dbReference type="Rhea" id="RHEA-COMP:11605"/>
        <dbReference type="ChEBI" id="CHEBI:15378"/>
        <dbReference type="ChEBI" id="CHEBI:30013"/>
        <dbReference type="ChEBI" id="CHEBI:30616"/>
        <dbReference type="ChEBI" id="CHEBI:61977"/>
        <dbReference type="ChEBI" id="CHEBI:456216"/>
        <dbReference type="EC" id="2.7.12.1"/>
    </reaction>
</comment>
<evidence type="ECO:0000256" key="5">
    <source>
        <dbReference type="ARBA" id="ARBA00022527"/>
    </source>
</evidence>
<evidence type="ECO:0000256" key="9">
    <source>
        <dbReference type="ARBA" id="ARBA00022840"/>
    </source>
</evidence>
<dbReference type="GO" id="GO:0030036">
    <property type="term" value="P:actin cytoskeleton organization"/>
    <property type="evidence" value="ECO:0007669"/>
    <property type="project" value="TreeGrafter"/>
</dbReference>
<dbReference type="InterPro" id="IPR000719">
    <property type="entry name" value="Prot_kinase_dom"/>
</dbReference>
<dbReference type="Gene3D" id="3.30.200.20">
    <property type="entry name" value="Phosphorylase Kinase, domain 1"/>
    <property type="match status" value="1"/>
</dbReference>
<comment type="cofactor">
    <cofactor evidence="2">
        <name>Mg(2+)</name>
        <dbReference type="ChEBI" id="CHEBI:18420"/>
    </cofactor>
</comment>
<feature type="region of interest" description="Disordered" evidence="14">
    <location>
        <begin position="998"/>
        <end position="1021"/>
    </location>
</feature>
<keyword evidence="9" id="KW-0067">ATP-binding</keyword>
<dbReference type="PROSITE" id="PS00109">
    <property type="entry name" value="PROTEIN_KINASE_TYR"/>
    <property type="match status" value="1"/>
</dbReference>
<evidence type="ECO:0000256" key="6">
    <source>
        <dbReference type="ARBA" id="ARBA00022679"/>
    </source>
</evidence>
<dbReference type="GO" id="GO:0005634">
    <property type="term" value="C:nucleus"/>
    <property type="evidence" value="ECO:0007669"/>
    <property type="project" value="TreeGrafter"/>
</dbReference>
<dbReference type="STRING" id="74873.A0A084W384"/>
<comment type="catalytic activity">
    <reaction evidence="13">
        <text>L-tyrosyl-[protein] + ATP = O-phospho-L-tyrosyl-[protein] + ADP + H(+)</text>
        <dbReference type="Rhea" id="RHEA:10596"/>
        <dbReference type="Rhea" id="RHEA-COMP:10136"/>
        <dbReference type="Rhea" id="RHEA-COMP:20101"/>
        <dbReference type="ChEBI" id="CHEBI:15378"/>
        <dbReference type="ChEBI" id="CHEBI:30616"/>
        <dbReference type="ChEBI" id="CHEBI:46858"/>
        <dbReference type="ChEBI" id="CHEBI:61978"/>
        <dbReference type="ChEBI" id="CHEBI:456216"/>
        <dbReference type="EC" id="2.7.12.1"/>
    </reaction>
</comment>
<keyword evidence="8" id="KW-0418">Kinase</keyword>